<dbReference type="Pfam" id="PF03279">
    <property type="entry name" value="Lip_A_acyltrans"/>
    <property type="match status" value="1"/>
</dbReference>
<dbReference type="PANTHER" id="PTHR30606:SF9">
    <property type="entry name" value="LIPID A BIOSYNTHESIS LAUROYLTRANSFERASE"/>
    <property type="match status" value="1"/>
</dbReference>
<keyword evidence="8" id="KW-1185">Reference proteome</keyword>
<dbReference type="RefSeq" id="WP_081126770.1">
    <property type="nucleotide sequence ID" value="NZ_LDOS01000001.1"/>
</dbReference>
<evidence type="ECO:0000256" key="2">
    <source>
        <dbReference type="ARBA" id="ARBA00022475"/>
    </source>
</evidence>
<dbReference type="STRING" id="993689.GCA_002077135_00763"/>
<keyword evidence="3" id="KW-0997">Cell inner membrane</keyword>
<accession>A0A4S3KTU9</accession>
<dbReference type="AlphaFoldDB" id="A0A4S3KTU9"/>
<dbReference type="InterPro" id="IPR004960">
    <property type="entry name" value="LipA_acyltrans"/>
</dbReference>
<evidence type="ECO:0000313" key="7">
    <source>
        <dbReference type="EMBL" id="THD11888.1"/>
    </source>
</evidence>
<dbReference type="Proteomes" id="UP000307749">
    <property type="component" value="Unassembled WGS sequence"/>
</dbReference>
<dbReference type="GO" id="GO:0016746">
    <property type="term" value="F:acyltransferase activity"/>
    <property type="evidence" value="ECO:0007669"/>
    <property type="project" value="UniProtKB-KW"/>
</dbReference>
<evidence type="ECO:0000256" key="4">
    <source>
        <dbReference type="ARBA" id="ARBA00022679"/>
    </source>
</evidence>
<gene>
    <name evidence="7" type="ORF">B1806_01580</name>
</gene>
<keyword evidence="5" id="KW-0472">Membrane</keyword>
<evidence type="ECO:0000256" key="1">
    <source>
        <dbReference type="ARBA" id="ARBA00004533"/>
    </source>
</evidence>
<dbReference type="PIRSF" id="PIRSF028561">
    <property type="entry name" value="Ac_Trasf"/>
    <property type="match status" value="1"/>
</dbReference>
<evidence type="ECO:0000256" key="5">
    <source>
        <dbReference type="ARBA" id="ARBA00023136"/>
    </source>
</evidence>
<protein>
    <submittedName>
        <fullName evidence="7">Acyltransferase</fullName>
    </submittedName>
</protein>
<evidence type="ECO:0000256" key="6">
    <source>
        <dbReference type="ARBA" id="ARBA00023315"/>
    </source>
</evidence>
<comment type="subcellular location">
    <subcellularLocation>
        <location evidence="1">Cell inner membrane</location>
    </subcellularLocation>
</comment>
<evidence type="ECO:0000313" key="8">
    <source>
        <dbReference type="Proteomes" id="UP000307749"/>
    </source>
</evidence>
<keyword evidence="4 7" id="KW-0808">Transferase</keyword>
<comment type="caution">
    <text evidence="7">The sequence shown here is derived from an EMBL/GenBank/DDBJ whole genome shotgun (WGS) entry which is preliminary data.</text>
</comment>
<sequence length="316" mass="34702">MSGWQGRREGGGWFALWLIRFIGLRLGRTPARWLLVPITLYFFLRRGSERRASRDYLTRVLCRPARTREVLRHFHAFAATTLDRVFFLARGVQGFDVEISGLDALEQAMAGGRGALLVGAHVGSFEALRALAARRPDLDLRLVLDRQQTPALNMLLEALAPALRAQVIDAAQGGVTVMLALSEAAQHGALLALLGDRARHGEAICRVPMLGASAALPAAPWRVAAALQIPVLLGFGLYAGRSRYHLRFEAFATRIDLPRTADARTAVLQACSARYATRIEAQLREFPYNWFNFYDFWQTPESGLVPSAGHAAGAGS</sequence>
<dbReference type="EMBL" id="MWQO01000006">
    <property type="protein sequence ID" value="THD11888.1"/>
    <property type="molecule type" value="Genomic_DNA"/>
</dbReference>
<keyword evidence="6 7" id="KW-0012">Acyltransferase</keyword>
<name>A0A4S3KTU9_9GAMM</name>
<organism evidence="7 8">
    <name type="scientific">Metallibacterium scheffleri</name>
    <dbReference type="NCBI Taxonomy" id="993689"/>
    <lineage>
        <taxon>Bacteria</taxon>
        <taxon>Pseudomonadati</taxon>
        <taxon>Pseudomonadota</taxon>
        <taxon>Gammaproteobacteria</taxon>
        <taxon>Lysobacterales</taxon>
        <taxon>Rhodanobacteraceae</taxon>
        <taxon>Metallibacterium</taxon>
    </lineage>
</organism>
<dbReference type="InterPro" id="IPR014548">
    <property type="entry name" value="Ac_Trasf"/>
</dbReference>
<dbReference type="CDD" id="cd07984">
    <property type="entry name" value="LPLAT_LABLAT-like"/>
    <property type="match status" value="1"/>
</dbReference>
<dbReference type="GO" id="GO:0005886">
    <property type="term" value="C:plasma membrane"/>
    <property type="evidence" value="ECO:0007669"/>
    <property type="project" value="UniProtKB-SubCell"/>
</dbReference>
<keyword evidence="2" id="KW-1003">Cell membrane</keyword>
<dbReference type="PANTHER" id="PTHR30606">
    <property type="entry name" value="LIPID A BIOSYNTHESIS LAUROYL ACYLTRANSFERASE"/>
    <property type="match status" value="1"/>
</dbReference>
<dbReference type="GO" id="GO:0009247">
    <property type="term" value="P:glycolipid biosynthetic process"/>
    <property type="evidence" value="ECO:0007669"/>
    <property type="project" value="UniProtKB-ARBA"/>
</dbReference>
<evidence type="ECO:0000256" key="3">
    <source>
        <dbReference type="ARBA" id="ARBA00022519"/>
    </source>
</evidence>
<proteinExistence type="predicted"/>
<reference evidence="7 8" key="1">
    <citation type="submission" date="2017-02" db="EMBL/GenBank/DDBJ databases">
        <title>Whole genome sequencing of Metallibacterium scheffleri DSM 24874 (T).</title>
        <authorList>
            <person name="Kumar S."/>
            <person name="Patil P."/>
            <person name="Patil P.B."/>
        </authorList>
    </citation>
    <scope>NUCLEOTIDE SEQUENCE [LARGE SCALE GENOMIC DNA]</scope>
    <source>
        <strain evidence="7 8">DSM 24874</strain>
    </source>
</reference>
<dbReference type="OrthoDB" id="9808633at2"/>